<dbReference type="PANTHER" id="PTHR11439:SF470">
    <property type="entry name" value="CYSTEINE-RICH RLK (RECEPTOR-LIKE PROTEIN KINASE) 8"/>
    <property type="match status" value="1"/>
</dbReference>
<evidence type="ECO:0000313" key="2">
    <source>
        <dbReference type="Proteomes" id="UP001289374"/>
    </source>
</evidence>
<name>A0AAE1WBX1_9LAMI</name>
<dbReference type="AlphaFoldDB" id="A0AAE1WBX1"/>
<dbReference type="Proteomes" id="UP001289374">
    <property type="component" value="Unassembled WGS sequence"/>
</dbReference>
<keyword evidence="2" id="KW-1185">Reference proteome</keyword>
<protein>
    <submittedName>
        <fullName evidence="1">Retrovirus-related Pol polyprotein from transposon RE2</fullName>
    </submittedName>
</protein>
<dbReference type="PANTHER" id="PTHR11439">
    <property type="entry name" value="GAG-POL-RELATED RETROTRANSPOSON"/>
    <property type="match status" value="1"/>
</dbReference>
<organism evidence="1 2">
    <name type="scientific">Sesamum angolense</name>
    <dbReference type="NCBI Taxonomy" id="2727404"/>
    <lineage>
        <taxon>Eukaryota</taxon>
        <taxon>Viridiplantae</taxon>
        <taxon>Streptophyta</taxon>
        <taxon>Embryophyta</taxon>
        <taxon>Tracheophyta</taxon>
        <taxon>Spermatophyta</taxon>
        <taxon>Magnoliopsida</taxon>
        <taxon>eudicotyledons</taxon>
        <taxon>Gunneridae</taxon>
        <taxon>Pentapetalae</taxon>
        <taxon>asterids</taxon>
        <taxon>lamiids</taxon>
        <taxon>Lamiales</taxon>
        <taxon>Pedaliaceae</taxon>
        <taxon>Sesamum</taxon>
    </lineage>
</organism>
<evidence type="ECO:0000313" key="1">
    <source>
        <dbReference type="EMBL" id="KAK4390491.1"/>
    </source>
</evidence>
<proteinExistence type="predicted"/>
<comment type="caution">
    <text evidence="1">The sequence shown here is derived from an EMBL/GenBank/DDBJ whole genome shotgun (WGS) entry which is preliminary data.</text>
</comment>
<accession>A0AAE1WBX1</accession>
<sequence length="149" mass="16657">MDRGGGIHCTVGNICSIRIPSHNAKINVILLSLDLTLGPVRNRAIVDKDGHYRRTVCRLLYLGFTRPDISFVVQQLSQFLQYPRSSHWDVAMHVLSYLKGSPSLGICFPFHKFRISLLIWMRAGVRIVILTAPSLVTASSLGRLLFPGN</sequence>
<reference evidence="1" key="1">
    <citation type="submission" date="2020-06" db="EMBL/GenBank/DDBJ databases">
        <authorList>
            <person name="Li T."/>
            <person name="Hu X."/>
            <person name="Zhang T."/>
            <person name="Song X."/>
            <person name="Zhang H."/>
            <person name="Dai N."/>
            <person name="Sheng W."/>
            <person name="Hou X."/>
            <person name="Wei L."/>
        </authorList>
    </citation>
    <scope>NUCLEOTIDE SEQUENCE</scope>
    <source>
        <strain evidence="1">K16</strain>
        <tissue evidence="1">Leaf</tissue>
    </source>
</reference>
<gene>
    <name evidence="1" type="ORF">Sango_2112400</name>
</gene>
<reference evidence="1" key="2">
    <citation type="journal article" date="2024" name="Plant">
        <title>Genomic evolution and insights into agronomic trait innovations of Sesamum species.</title>
        <authorList>
            <person name="Miao H."/>
            <person name="Wang L."/>
            <person name="Qu L."/>
            <person name="Liu H."/>
            <person name="Sun Y."/>
            <person name="Le M."/>
            <person name="Wang Q."/>
            <person name="Wei S."/>
            <person name="Zheng Y."/>
            <person name="Lin W."/>
            <person name="Duan Y."/>
            <person name="Cao H."/>
            <person name="Xiong S."/>
            <person name="Wang X."/>
            <person name="Wei L."/>
            <person name="Li C."/>
            <person name="Ma Q."/>
            <person name="Ju M."/>
            <person name="Zhao R."/>
            <person name="Li G."/>
            <person name="Mu C."/>
            <person name="Tian Q."/>
            <person name="Mei H."/>
            <person name="Zhang T."/>
            <person name="Gao T."/>
            <person name="Zhang H."/>
        </authorList>
    </citation>
    <scope>NUCLEOTIDE SEQUENCE</scope>
    <source>
        <strain evidence="1">K16</strain>
    </source>
</reference>
<dbReference type="EMBL" id="JACGWL010000012">
    <property type="protein sequence ID" value="KAK4390491.1"/>
    <property type="molecule type" value="Genomic_DNA"/>
</dbReference>